<sequence>MYIGVKVGDPATSAAPRKPRSTSCSFASGTEGPEKSSSRTSNASRSRGQTPTPTSIHAQQRPSEAVTTGDPSLHPRTPPRPPPPPPPNHPAPPPSASPSPPTPPSSPSPLAIPTHYLTHHLDPSPTS</sequence>
<evidence type="ECO:0000313" key="3">
    <source>
        <dbReference type="Proteomes" id="UP000886653"/>
    </source>
</evidence>
<organism evidence="2 3">
    <name type="scientific">Cronartium quercuum f. sp. fusiforme G11</name>
    <dbReference type="NCBI Taxonomy" id="708437"/>
    <lineage>
        <taxon>Eukaryota</taxon>
        <taxon>Fungi</taxon>
        <taxon>Dikarya</taxon>
        <taxon>Basidiomycota</taxon>
        <taxon>Pucciniomycotina</taxon>
        <taxon>Pucciniomycetes</taxon>
        <taxon>Pucciniales</taxon>
        <taxon>Coleosporiaceae</taxon>
        <taxon>Cronartium</taxon>
    </lineage>
</organism>
<name>A0A9P6TBV2_9BASI</name>
<feature type="compositionally biased region" description="Low complexity" evidence="1">
    <location>
        <begin position="38"/>
        <end position="47"/>
    </location>
</feature>
<dbReference type="AlphaFoldDB" id="A0A9P6TBV2"/>
<dbReference type="Proteomes" id="UP000886653">
    <property type="component" value="Unassembled WGS sequence"/>
</dbReference>
<comment type="caution">
    <text evidence="2">The sequence shown here is derived from an EMBL/GenBank/DDBJ whole genome shotgun (WGS) entry which is preliminary data.</text>
</comment>
<protein>
    <submittedName>
        <fullName evidence="2">Uncharacterized protein</fullName>
    </submittedName>
</protein>
<reference evidence="2" key="1">
    <citation type="submission" date="2013-11" db="EMBL/GenBank/DDBJ databases">
        <title>Genome sequence of the fusiform rust pathogen reveals effectors for host alternation and coevolution with pine.</title>
        <authorList>
            <consortium name="DOE Joint Genome Institute"/>
            <person name="Smith K."/>
            <person name="Pendleton A."/>
            <person name="Kubisiak T."/>
            <person name="Anderson C."/>
            <person name="Salamov A."/>
            <person name="Aerts A."/>
            <person name="Riley R."/>
            <person name="Clum A."/>
            <person name="Lindquist E."/>
            <person name="Ence D."/>
            <person name="Campbell M."/>
            <person name="Kronenberg Z."/>
            <person name="Feau N."/>
            <person name="Dhillon B."/>
            <person name="Hamelin R."/>
            <person name="Burleigh J."/>
            <person name="Smith J."/>
            <person name="Yandell M."/>
            <person name="Nelson C."/>
            <person name="Grigoriev I."/>
            <person name="Davis J."/>
        </authorList>
    </citation>
    <scope>NUCLEOTIDE SEQUENCE</scope>
    <source>
        <strain evidence="2">G11</strain>
    </source>
</reference>
<evidence type="ECO:0000256" key="1">
    <source>
        <dbReference type="SAM" id="MobiDB-lite"/>
    </source>
</evidence>
<evidence type="ECO:0000313" key="2">
    <source>
        <dbReference type="EMBL" id="KAG0146676.1"/>
    </source>
</evidence>
<dbReference type="EMBL" id="MU167257">
    <property type="protein sequence ID" value="KAG0146676.1"/>
    <property type="molecule type" value="Genomic_DNA"/>
</dbReference>
<gene>
    <name evidence="2" type="ORF">CROQUDRAFT_92331</name>
</gene>
<feature type="compositionally biased region" description="Pro residues" evidence="1">
    <location>
        <begin position="76"/>
        <end position="107"/>
    </location>
</feature>
<keyword evidence="3" id="KW-1185">Reference proteome</keyword>
<feature type="compositionally biased region" description="Polar residues" evidence="1">
    <location>
        <begin position="48"/>
        <end position="70"/>
    </location>
</feature>
<accession>A0A9P6TBV2</accession>
<proteinExistence type="predicted"/>
<feature type="region of interest" description="Disordered" evidence="1">
    <location>
        <begin position="1"/>
        <end position="127"/>
    </location>
</feature>